<accession>A0A8J5IEP7</accession>
<evidence type="ECO:0000256" key="1">
    <source>
        <dbReference type="ARBA" id="ARBA00004613"/>
    </source>
</evidence>
<comment type="function">
    <text evidence="5">Effector that suppresses plant defense responses during pathogen infection.</text>
</comment>
<dbReference type="EMBL" id="JAENGY010001018">
    <property type="protein sequence ID" value="KAG6953545.1"/>
    <property type="molecule type" value="Genomic_DNA"/>
</dbReference>
<evidence type="ECO:0000256" key="4">
    <source>
        <dbReference type="ARBA" id="ARBA00022729"/>
    </source>
</evidence>
<comment type="domain">
    <text evidence="5">The RxLR-dEER motif acts to carry the protein into the host cell cytoplasm through binding to cell surface phosphatidylinositol-3-phosphate.</text>
</comment>
<feature type="chain" id="PRO_5035338406" description="RxLR effector protein" evidence="5">
    <location>
        <begin position="21"/>
        <end position="161"/>
    </location>
</feature>
<proteinExistence type="inferred from homology"/>
<reference evidence="6" key="1">
    <citation type="submission" date="2021-01" db="EMBL/GenBank/DDBJ databases">
        <title>Phytophthora aleatoria, a newly-described species from Pinus radiata is distinct from Phytophthora cactorum isolates based on comparative genomics.</title>
        <authorList>
            <person name="Mcdougal R."/>
            <person name="Panda P."/>
            <person name="Williams N."/>
            <person name="Studholme D.J."/>
        </authorList>
    </citation>
    <scope>NUCLEOTIDE SEQUENCE</scope>
    <source>
        <strain evidence="6">NZFS 4037</strain>
    </source>
</reference>
<dbReference type="InterPro" id="IPR031825">
    <property type="entry name" value="RXLR"/>
</dbReference>
<comment type="caution">
    <text evidence="6">The sequence shown here is derived from an EMBL/GenBank/DDBJ whole genome shotgun (WGS) entry which is preliminary data.</text>
</comment>
<dbReference type="Proteomes" id="UP000709295">
    <property type="component" value="Unassembled WGS sequence"/>
</dbReference>
<evidence type="ECO:0000256" key="5">
    <source>
        <dbReference type="RuleBase" id="RU367124"/>
    </source>
</evidence>
<keyword evidence="3 5" id="KW-0964">Secreted</keyword>
<keyword evidence="4 5" id="KW-0732">Signal</keyword>
<evidence type="ECO:0000256" key="2">
    <source>
        <dbReference type="ARBA" id="ARBA00010400"/>
    </source>
</evidence>
<dbReference type="GO" id="GO:0005576">
    <property type="term" value="C:extracellular region"/>
    <property type="evidence" value="ECO:0007669"/>
    <property type="project" value="UniProtKB-SubCell"/>
</dbReference>
<comment type="similarity">
    <text evidence="2 5">Belongs to the RxLR effector family.</text>
</comment>
<name>A0A8J5IEP7_9STRA</name>
<evidence type="ECO:0000313" key="7">
    <source>
        <dbReference type="Proteomes" id="UP000709295"/>
    </source>
</evidence>
<protein>
    <recommendedName>
        <fullName evidence="5">RxLR effector protein</fullName>
    </recommendedName>
</protein>
<dbReference type="AlphaFoldDB" id="A0A8J5IEP7"/>
<gene>
    <name evidence="6" type="ORF">JG688_00012781</name>
</gene>
<feature type="signal peptide" evidence="5">
    <location>
        <begin position="1"/>
        <end position="20"/>
    </location>
</feature>
<evidence type="ECO:0000256" key="3">
    <source>
        <dbReference type="ARBA" id="ARBA00022525"/>
    </source>
</evidence>
<organism evidence="6 7">
    <name type="scientific">Phytophthora aleatoria</name>
    <dbReference type="NCBI Taxonomy" id="2496075"/>
    <lineage>
        <taxon>Eukaryota</taxon>
        <taxon>Sar</taxon>
        <taxon>Stramenopiles</taxon>
        <taxon>Oomycota</taxon>
        <taxon>Peronosporomycetes</taxon>
        <taxon>Peronosporales</taxon>
        <taxon>Peronosporaceae</taxon>
        <taxon>Phytophthora</taxon>
    </lineage>
</organism>
<keyword evidence="7" id="KW-1185">Reference proteome</keyword>
<comment type="subcellular location">
    <subcellularLocation>
        <location evidence="1 5">Secreted</location>
    </subcellularLocation>
</comment>
<dbReference type="Pfam" id="PF16810">
    <property type="entry name" value="RXLR"/>
    <property type="match status" value="1"/>
</dbReference>
<evidence type="ECO:0000313" key="6">
    <source>
        <dbReference type="EMBL" id="KAG6953545.1"/>
    </source>
</evidence>
<sequence length="161" mass="18317">MRVLYVALVAAATLLASGEATTTSDPTKITSAQAMASMDAIQTNQRFLRTQKAIEKYDEEEEERALPNPLATLDDLMKLDDLFNAKNAQVKLKKQLLIDKGKALFDRMHKYPEVKEAVFAEIARRPDGQWLKPVWQSYLWQKMKNYDKMEAAILKARPNAS</sequence>